<organism evidence="1 2">
    <name type="scientific">Streptomyces coacervatus</name>
    <dbReference type="NCBI Taxonomy" id="647381"/>
    <lineage>
        <taxon>Bacteria</taxon>
        <taxon>Bacillati</taxon>
        <taxon>Actinomycetota</taxon>
        <taxon>Actinomycetes</taxon>
        <taxon>Kitasatosporales</taxon>
        <taxon>Streptomycetaceae</taxon>
        <taxon>Streptomyces</taxon>
    </lineage>
</organism>
<name>A0ABP7HNV0_9ACTN</name>
<reference evidence="2" key="1">
    <citation type="journal article" date="2019" name="Int. J. Syst. Evol. Microbiol.">
        <title>The Global Catalogue of Microorganisms (GCM) 10K type strain sequencing project: providing services to taxonomists for standard genome sequencing and annotation.</title>
        <authorList>
            <consortium name="The Broad Institute Genomics Platform"/>
            <consortium name="The Broad Institute Genome Sequencing Center for Infectious Disease"/>
            <person name="Wu L."/>
            <person name="Ma J."/>
        </authorList>
    </citation>
    <scope>NUCLEOTIDE SEQUENCE [LARGE SCALE GENOMIC DNA]</scope>
    <source>
        <strain evidence="2">JCM 17138</strain>
    </source>
</reference>
<dbReference type="Proteomes" id="UP001501009">
    <property type="component" value="Unassembled WGS sequence"/>
</dbReference>
<gene>
    <name evidence="1" type="ORF">GCM10022403_035730</name>
</gene>
<sequence length="94" mass="10216">MGFIDPALLVVQLLAAGHSPEAAEAWASRSTAWVMAAPKAVDAFAAATLRMYRVFADRRPDAVWLKAMVAAAGSWVGHRGVTVEEPQQHRRSCR</sequence>
<dbReference type="RefSeq" id="WP_275778476.1">
    <property type="nucleotide sequence ID" value="NZ_BAABDE010000017.1"/>
</dbReference>
<protein>
    <submittedName>
        <fullName evidence="1">Uncharacterized protein</fullName>
    </submittedName>
</protein>
<dbReference type="EMBL" id="BAABDE010000017">
    <property type="protein sequence ID" value="GAA3798727.1"/>
    <property type="molecule type" value="Genomic_DNA"/>
</dbReference>
<evidence type="ECO:0000313" key="1">
    <source>
        <dbReference type="EMBL" id="GAA3798727.1"/>
    </source>
</evidence>
<proteinExistence type="predicted"/>
<accession>A0ABP7HNV0</accession>
<keyword evidence="2" id="KW-1185">Reference proteome</keyword>
<comment type="caution">
    <text evidence="1">The sequence shown here is derived from an EMBL/GenBank/DDBJ whole genome shotgun (WGS) entry which is preliminary data.</text>
</comment>
<evidence type="ECO:0000313" key="2">
    <source>
        <dbReference type="Proteomes" id="UP001501009"/>
    </source>
</evidence>